<dbReference type="CDD" id="cd00637">
    <property type="entry name" value="7tm_classA_rhodopsin-like"/>
    <property type="match status" value="1"/>
</dbReference>
<dbReference type="PANTHER" id="PTHR26451:SF897">
    <property type="entry name" value="TRACE AMINE-ASSOCIATED RECEPTOR 5-LIKE"/>
    <property type="match status" value="1"/>
</dbReference>
<evidence type="ECO:0000256" key="1">
    <source>
        <dbReference type="ARBA" id="ARBA00004370"/>
    </source>
</evidence>
<keyword evidence="3 5" id="KW-1133">Transmembrane helix</keyword>
<dbReference type="EMBL" id="OV696687">
    <property type="protein sequence ID" value="CAH1252801.1"/>
    <property type="molecule type" value="Genomic_DNA"/>
</dbReference>
<dbReference type="GO" id="GO:0004930">
    <property type="term" value="F:G protein-coupled receptor activity"/>
    <property type="evidence" value="ECO:0007669"/>
    <property type="project" value="InterPro"/>
</dbReference>
<feature type="transmembrane region" description="Helical" evidence="5">
    <location>
        <begin position="308"/>
        <end position="326"/>
    </location>
</feature>
<reference evidence="7" key="1">
    <citation type="submission" date="2022-01" db="EMBL/GenBank/DDBJ databases">
        <authorList>
            <person name="Braso-Vives M."/>
        </authorList>
    </citation>
    <scope>NUCLEOTIDE SEQUENCE</scope>
</reference>
<evidence type="ECO:0000256" key="5">
    <source>
        <dbReference type="SAM" id="Phobius"/>
    </source>
</evidence>
<dbReference type="Proteomes" id="UP000838412">
    <property type="component" value="Chromosome 2"/>
</dbReference>
<protein>
    <submittedName>
        <fullName evidence="7">OR14A16 protein</fullName>
    </submittedName>
</protein>
<evidence type="ECO:0000256" key="2">
    <source>
        <dbReference type="ARBA" id="ARBA00022692"/>
    </source>
</evidence>
<evidence type="ECO:0000256" key="4">
    <source>
        <dbReference type="ARBA" id="ARBA00023136"/>
    </source>
</evidence>
<dbReference type="OrthoDB" id="6151005at2759"/>
<dbReference type="Gene3D" id="1.20.1070.10">
    <property type="entry name" value="Rhodopsin 7-helix transmembrane proteins"/>
    <property type="match status" value="1"/>
</dbReference>
<evidence type="ECO:0000256" key="3">
    <source>
        <dbReference type="ARBA" id="ARBA00022989"/>
    </source>
</evidence>
<dbReference type="InterPro" id="IPR017452">
    <property type="entry name" value="GPCR_Rhodpsn_7TM"/>
</dbReference>
<keyword evidence="4 5" id="KW-0472">Membrane</keyword>
<name>A0A8K0EL72_BRALA</name>
<dbReference type="InterPro" id="IPR052921">
    <property type="entry name" value="GPCR1_Superfamily_Member"/>
</dbReference>
<feature type="transmembrane region" description="Helical" evidence="5">
    <location>
        <begin position="167"/>
        <end position="192"/>
    </location>
</feature>
<keyword evidence="2 5" id="KW-0812">Transmembrane</keyword>
<dbReference type="GO" id="GO:0016020">
    <property type="term" value="C:membrane"/>
    <property type="evidence" value="ECO:0007669"/>
    <property type="project" value="UniProtKB-SubCell"/>
</dbReference>
<dbReference type="PROSITE" id="PS50262">
    <property type="entry name" value="G_PROTEIN_RECEP_F1_2"/>
    <property type="match status" value="1"/>
</dbReference>
<organism evidence="7 8">
    <name type="scientific">Branchiostoma lanceolatum</name>
    <name type="common">Common lancelet</name>
    <name type="synonym">Amphioxus lanceolatum</name>
    <dbReference type="NCBI Taxonomy" id="7740"/>
    <lineage>
        <taxon>Eukaryota</taxon>
        <taxon>Metazoa</taxon>
        <taxon>Chordata</taxon>
        <taxon>Cephalochordata</taxon>
        <taxon>Leptocardii</taxon>
        <taxon>Amphioxiformes</taxon>
        <taxon>Branchiostomatidae</taxon>
        <taxon>Branchiostoma</taxon>
    </lineage>
</organism>
<evidence type="ECO:0000313" key="7">
    <source>
        <dbReference type="EMBL" id="CAH1252801.1"/>
    </source>
</evidence>
<dbReference type="InterPro" id="IPR000276">
    <property type="entry name" value="GPCR_Rhodpsn"/>
</dbReference>
<proteinExistence type="predicted"/>
<evidence type="ECO:0000259" key="6">
    <source>
        <dbReference type="PROSITE" id="PS50262"/>
    </source>
</evidence>
<dbReference type="SUPFAM" id="SSF81321">
    <property type="entry name" value="Family A G protein-coupled receptor-like"/>
    <property type="match status" value="1"/>
</dbReference>
<gene>
    <name evidence="7" type="primary">OR14A16</name>
    <name evidence="7" type="ORF">BLAG_LOCUS12785</name>
</gene>
<feature type="transmembrane region" description="Helical" evidence="5">
    <location>
        <begin position="218"/>
        <end position="242"/>
    </location>
</feature>
<dbReference type="PROSITE" id="PS00237">
    <property type="entry name" value="G_PROTEIN_RECEP_F1_1"/>
    <property type="match status" value="1"/>
</dbReference>
<feature type="transmembrane region" description="Helical" evidence="5">
    <location>
        <begin position="268"/>
        <end position="288"/>
    </location>
</feature>
<feature type="domain" description="G-protein coupled receptors family 1 profile" evidence="6">
    <location>
        <begin position="67"/>
        <end position="323"/>
    </location>
</feature>
<dbReference type="AlphaFoldDB" id="A0A8K0EL72"/>
<evidence type="ECO:0000313" key="8">
    <source>
        <dbReference type="Proteomes" id="UP000838412"/>
    </source>
</evidence>
<feature type="transmembrane region" description="Helical" evidence="5">
    <location>
        <begin position="54"/>
        <end position="74"/>
    </location>
</feature>
<comment type="subcellular location">
    <subcellularLocation>
        <location evidence="1">Membrane</location>
    </subcellularLocation>
</comment>
<sequence length="491" mass="55305">MCEGRARILLFPTLCNKLQGTTNVSGVQNNTRNVTARHNSDPLQTTLLGKLLQLGWLVPSLVLILSLNCLFLVAILRTKKLWRPRFVLPASLCVLDIVQGSLFIPSSAVNIVMGGNSSPAWFCWTQASYFYVGSCCTLSTLTLMAWDRYQAVCNALHYQEQVDLPRLFAKITVAWTFAFAQSLFYIIGIYIWTDNLNIDAPFCTLAELSAQGIAEKRYYIIFIVCELTCVLVICLTYGKVYVETKGYQRRRQQFASHRGRNKRTERTISAQITVLFVFLILRYIQIGICLLDSEDRRLPVLIVKRAAQFLYLTVPCFSNPVIYGLGSKELQTAVRKICCGKPDVGSPQTRRRDVEMSRSRSALQDFASQCAGSLRSSNPFIYGLGSKELQTAVRRVCCGKPDVGSPLTRGRDVEMSRSRSAQQDFASQCAGSVHTAEIQPPSFIQLSAMERDTCKSVTVFQKMKEFRATKKTDDLKERATSRLKTLRLYKN</sequence>
<dbReference type="PANTHER" id="PTHR26451">
    <property type="entry name" value="G_PROTEIN_RECEP_F1_2 DOMAIN-CONTAINING PROTEIN"/>
    <property type="match status" value="1"/>
</dbReference>
<keyword evidence="8" id="KW-1185">Reference proteome</keyword>
<accession>A0A8K0EL72</accession>
<dbReference type="Pfam" id="PF00001">
    <property type="entry name" value="7tm_1"/>
    <property type="match status" value="1"/>
</dbReference>